<dbReference type="InterPro" id="IPR000477">
    <property type="entry name" value="RT_dom"/>
</dbReference>
<dbReference type="Pfam" id="PF00078">
    <property type="entry name" value="RVT_1"/>
    <property type="match status" value="1"/>
</dbReference>
<feature type="domain" description="Reverse transcriptase" evidence="1">
    <location>
        <begin position="290"/>
        <end position="468"/>
    </location>
</feature>
<gene>
    <name evidence="2" type="ORF">WISP_15412</name>
</gene>
<keyword evidence="3" id="KW-1185">Reference proteome</keyword>
<protein>
    <recommendedName>
        <fullName evidence="1">Reverse transcriptase domain-containing protein</fullName>
    </recommendedName>
</protein>
<name>A0ABQ9DPY9_9PASS</name>
<comment type="caution">
    <text evidence="2">The sequence shown here is derived from an EMBL/GenBank/DDBJ whole genome shotgun (WGS) entry which is preliminary data.</text>
</comment>
<sequence length="484" mass="54773">MHQYSLRKPVWKAALQERSRDFGGRQADHKSVLCTYGKDCHLPVGLQKLDMGLRKMTLPLCSALVVLHYDLGVLMDKRLNTSLHCVLEVQKANCILGCIKRSVTSRSRDVTLPLCSALVRAQLECCIQLWDPQHRKDSKSGDLSLISSQTATNQSLKPFQGDAVIQFQQLKMLSSDAVLKHMKKTTVEKIESTLAGIVQQTEKAVNYVVSHGIRNSHPVIQEEAVSDLLNHLDDHKSLGSDGIPSRVMRELAEELTKLLSIIHDQFWLTREVSEDWKLTNVTPIHRKSWKEDLGNYRPVSLTSVPIKVMEQIILRMVTWHIQDNQGITPNQHGFKRGRSCQTNLICFYDQVTHLVDENNAVVVVYLDFSSTLETISHGILLEKLGQWPVVSGVRHGSVLGSVLFNIFTDDDLDEGIKSTIGKFADDTTLEEIVDLLQSRKALQRDLDRLDRWAKSSGIKLNKTNCRLLHFGHNNPMQHCRLGRE</sequence>
<evidence type="ECO:0000313" key="3">
    <source>
        <dbReference type="Proteomes" id="UP001145742"/>
    </source>
</evidence>
<dbReference type="EMBL" id="WHWB01032217">
    <property type="protein sequence ID" value="KAJ7426470.1"/>
    <property type="molecule type" value="Genomic_DNA"/>
</dbReference>
<reference evidence="2" key="1">
    <citation type="submission" date="2019-10" db="EMBL/GenBank/DDBJ databases">
        <authorList>
            <person name="Soares A.E.R."/>
            <person name="Aleixo A."/>
            <person name="Schneider P."/>
            <person name="Miyaki C.Y."/>
            <person name="Schneider M.P."/>
            <person name="Mello C."/>
            <person name="Vasconcelos A.T.R."/>
        </authorList>
    </citation>
    <scope>NUCLEOTIDE SEQUENCE</scope>
    <source>
        <tissue evidence="2">Muscle</tissue>
    </source>
</reference>
<dbReference type="SUPFAM" id="SSF56672">
    <property type="entry name" value="DNA/RNA polymerases"/>
    <property type="match status" value="1"/>
</dbReference>
<accession>A0ABQ9DPY9</accession>
<evidence type="ECO:0000259" key="1">
    <source>
        <dbReference type="Pfam" id="PF00078"/>
    </source>
</evidence>
<dbReference type="InterPro" id="IPR043502">
    <property type="entry name" value="DNA/RNA_pol_sf"/>
</dbReference>
<dbReference type="CDD" id="cd01650">
    <property type="entry name" value="RT_nLTR_like"/>
    <property type="match status" value="1"/>
</dbReference>
<proteinExistence type="predicted"/>
<organism evidence="2 3">
    <name type="scientific">Willisornis vidua</name>
    <name type="common">Xingu scale-backed antbird</name>
    <dbReference type="NCBI Taxonomy" id="1566151"/>
    <lineage>
        <taxon>Eukaryota</taxon>
        <taxon>Metazoa</taxon>
        <taxon>Chordata</taxon>
        <taxon>Craniata</taxon>
        <taxon>Vertebrata</taxon>
        <taxon>Euteleostomi</taxon>
        <taxon>Archelosauria</taxon>
        <taxon>Archosauria</taxon>
        <taxon>Dinosauria</taxon>
        <taxon>Saurischia</taxon>
        <taxon>Theropoda</taxon>
        <taxon>Coelurosauria</taxon>
        <taxon>Aves</taxon>
        <taxon>Neognathae</taxon>
        <taxon>Neoaves</taxon>
        <taxon>Telluraves</taxon>
        <taxon>Australaves</taxon>
        <taxon>Passeriformes</taxon>
        <taxon>Thamnophilidae</taxon>
        <taxon>Willisornis</taxon>
    </lineage>
</organism>
<evidence type="ECO:0000313" key="2">
    <source>
        <dbReference type="EMBL" id="KAJ7426470.1"/>
    </source>
</evidence>
<dbReference type="PANTHER" id="PTHR33332">
    <property type="entry name" value="REVERSE TRANSCRIPTASE DOMAIN-CONTAINING PROTEIN"/>
    <property type="match status" value="1"/>
</dbReference>
<dbReference type="Proteomes" id="UP001145742">
    <property type="component" value="Unassembled WGS sequence"/>
</dbReference>